<evidence type="ECO:0000313" key="2">
    <source>
        <dbReference type="Proteomes" id="UP000789920"/>
    </source>
</evidence>
<protein>
    <submittedName>
        <fullName evidence="1">9899_t:CDS:1</fullName>
    </submittedName>
</protein>
<dbReference type="Proteomes" id="UP000789920">
    <property type="component" value="Unassembled WGS sequence"/>
</dbReference>
<name>A0ACA9MUU6_9GLOM</name>
<evidence type="ECO:0000313" key="1">
    <source>
        <dbReference type="EMBL" id="CAG8614774.1"/>
    </source>
</evidence>
<reference evidence="1" key="1">
    <citation type="submission" date="2021-06" db="EMBL/GenBank/DDBJ databases">
        <authorList>
            <person name="Kallberg Y."/>
            <person name="Tangrot J."/>
            <person name="Rosling A."/>
        </authorList>
    </citation>
    <scope>NUCLEOTIDE SEQUENCE</scope>
    <source>
        <strain evidence="1">MA461A</strain>
    </source>
</reference>
<dbReference type="EMBL" id="CAJVQC010010288">
    <property type="protein sequence ID" value="CAG8614774.1"/>
    <property type="molecule type" value="Genomic_DNA"/>
</dbReference>
<feature type="non-terminal residue" evidence="1">
    <location>
        <position position="65"/>
    </location>
</feature>
<comment type="caution">
    <text evidence="1">The sequence shown here is derived from an EMBL/GenBank/DDBJ whole genome shotgun (WGS) entry which is preliminary data.</text>
</comment>
<keyword evidence="2" id="KW-1185">Reference proteome</keyword>
<sequence>GSTDDSTEGDSNDGGSNDGRIGLDAGPSAIQEFDDFMKRFIIKYTLKCVTGQELIQKNVNKRKIL</sequence>
<gene>
    <name evidence="1" type="ORF">RPERSI_LOCUS6454</name>
</gene>
<feature type="non-terminal residue" evidence="1">
    <location>
        <position position="1"/>
    </location>
</feature>
<accession>A0ACA9MUU6</accession>
<proteinExistence type="predicted"/>
<organism evidence="1 2">
    <name type="scientific">Racocetra persica</name>
    <dbReference type="NCBI Taxonomy" id="160502"/>
    <lineage>
        <taxon>Eukaryota</taxon>
        <taxon>Fungi</taxon>
        <taxon>Fungi incertae sedis</taxon>
        <taxon>Mucoromycota</taxon>
        <taxon>Glomeromycotina</taxon>
        <taxon>Glomeromycetes</taxon>
        <taxon>Diversisporales</taxon>
        <taxon>Gigasporaceae</taxon>
        <taxon>Racocetra</taxon>
    </lineage>
</organism>